<name>A0ABZ3IWJ0_SPOA4</name>
<dbReference type="InterPro" id="IPR001014">
    <property type="entry name" value="Ribosomal_uL23_CS"/>
</dbReference>
<evidence type="ECO:0000256" key="6">
    <source>
        <dbReference type="HAMAP-Rule" id="MF_01369"/>
    </source>
</evidence>
<evidence type="ECO:0000256" key="5">
    <source>
        <dbReference type="ARBA" id="ARBA00023274"/>
    </source>
</evidence>
<dbReference type="EMBL" id="CP155571">
    <property type="protein sequence ID" value="XFO70459.1"/>
    <property type="molecule type" value="Genomic_DNA"/>
</dbReference>
<accession>A0ABZ3IWJ0</accession>
<evidence type="ECO:0000256" key="4">
    <source>
        <dbReference type="ARBA" id="ARBA00022980"/>
    </source>
</evidence>
<evidence type="ECO:0000313" key="9">
    <source>
        <dbReference type="Proteomes" id="UP000216052"/>
    </source>
</evidence>
<comment type="subunit">
    <text evidence="6">Part of the 50S ribosomal subunit. Contacts protein L29, and trigger factor when it is bound to the ribosome.</text>
</comment>
<dbReference type="PANTHER" id="PTHR11620">
    <property type="entry name" value="60S RIBOSOMAL PROTEIN L23A"/>
    <property type="match status" value="1"/>
</dbReference>
<evidence type="ECO:0000256" key="1">
    <source>
        <dbReference type="ARBA" id="ARBA00006700"/>
    </source>
</evidence>
<sequence length="95" mass="10874">MANPRDVLLRPYVTEKTTAMMADNKYTFIVPLTANKIEIRQAVEQIFKVKVLDVNTMRVMGKTKRMGRNVGKRPDFKKAIVKLAAGERIEFFEGV</sequence>
<evidence type="ECO:0000256" key="7">
    <source>
        <dbReference type="RuleBase" id="RU003934"/>
    </source>
</evidence>
<protein>
    <recommendedName>
        <fullName evidence="6">Large ribosomal subunit protein uL23</fullName>
    </recommendedName>
</protein>
<dbReference type="Pfam" id="PF00276">
    <property type="entry name" value="Ribosomal_L23"/>
    <property type="match status" value="1"/>
</dbReference>
<dbReference type="NCBIfam" id="NF004366">
    <property type="entry name" value="PRK05738.3-2"/>
    <property type="match status" value="1"/>
</dbReference>
<dbReference type="PROSITE" id="PS00050">
    <property type="entry name" value="RIBOSOMAL_L23"/>
    <property type="match status" value="1"/>
</dbReference>
<dbReference type="SUPFAM" id="SSF54189">
    <property type="entry name" value="Ribosomal proteins S24e, L23 and L15e"/>
    <property type="match status" value="1"/>
</dbReference>
<keyword evidence="9" id="KW-1185">Reference proteome</keyword>
<dbReference type="InterPro" id="IPR012677">
    <property type="entry name" value="Nucleotide-bd_a/b_plait_sf"/>
</dbReference>
<evidence type="ECO:0000256" key="2">
    <source>
        <dbReference type="ARBA" id="ARBA00022730"/>
    </source>
</evidence>
<dbReference type="InterPro" id="IPR012678">
    <property type="entry name" value="Ribosomal_uL23/eL15/eS24_sf"/>
</dbReference>
<dbReference type="HAMAP" id="MF_01369_B">
    <property type="entry name" value="Ribosomal_uL23_B"/>
    <property type="match status" value="1"/>
</dbReference>
<keyword evidence="3 6" id="KW-0694">RNA-binding</keyword>
<comment type="function">
    <text evidence="6">One of the early assembly proteins it binds 23S rRNA. One of the proteins that surrounds the polypeptide exit tunnel on the outside of the ribosome. Forms the main docking site for trigger factor binding to the ribosome.</text>
</comment>
<evidence type="ECO:0000313" key="8">
    <source>
        <dbReference type="EMBL" id="XFO70459.1"/>
    </source>
</evidence>
<keyword evidence="4 6" id="KW-0689">Ribosomal protein</keyword>
<proteinExistence type="inferred from homology"/>
<dbReference type="Proteomes" id="UP000216052">
    <property type="component" value="Chromosome"/>
</dbReference>
<evidence type="ECO:0000256" key="3">
    <source>
        <dbReference type="ARBA" id="ARBA00022884"/>
    </source>
</evidence>
<keyword evidence="5 6" id="KW-0687">Ribonucleoprotein</keyword>
<dbReference type="NCBIfam" id="NF004363">
    <property type="entry name" value="PRK05738.2-4"/>
    <property type="match status" value="1"/>
</dbReference>
<comment type="similarity">
    <text evidence="1 6 7">Belongs to the universal ribosomal protein uL23 family.</text>
</comment>
<reference evidence="8" key="1">
    <citation type="submission" date="2024-05" db="EMBL/GenBank/DDBJ databases">
        <title>Isolation and characterization of Sporomusa carbonis sp. nov., a carboxydotrophic hydrogenogen in the genus of Sporomusa isolated from a charcoal burning pile.</title>
        <authorList>
            <person name="Boeer T."/>
            <person name="Rosenbaum F."/>
            <person name="Eysell L."/>
            <person name="Mueller V."/>
            <person name="Daniel R."/>
            <person name="Poehlein A."/>
        </authorList>
    </citation>
    <scope>NUCLEOTIDE SEQUENCE [LARGE SCALE GENOMIC DNA]</scope>
    <source>
        <strain evidence="8">DSM 3132</strain>
    </source>
</reference>
<gene>
    <name evidence="6 8" type="primary">rplW</name>
    <name evidence="8" type="ORF">SPACI_004580</name>
</gene>
<dbReference type="RefSeq" id="WP_093796588.1">
    <property type="nucleotide sequence ID" value="NZ_CP155571.1"/>
</dbReference>
<organism evidence="8 9">
    <name type="scientific">Sporomusa acidovorans (strain ATCC 49682 / DSM 3132 / Mol)</name>
    <dbReference type="NCBI Taxonomy" id="1123286"/>
    <lineage>
        <taxon>Bacteria</taxon>
        <taxon>Bacillati</taxon>
        <taxon>Bacillota</taxon>
        <taxon>Negativicutes</taxon>
        <taxon>Selenomonadales</taxon>
        <taxon>Sporomusaceae</taxon>
        <taxon>Sporomusa</taxon>
    </lineage>
</organism>
<dbReference type="Gene3D" id="3.30.70.330">
    <property type="match status" value="1"/>
</dbReference>
<dbReference type="GO" id="GO:0005840">
    <property type="term" value="C:ribosome"/>
    <property type="evidence" value="ECO:0007669"/>
    <property type="project" value="UniProtKB-KW"/>
</dbReference>
<keyword evidence="2 6" id="KW-0699">rRNA-binding</keyword>
<dbReference type="NCBIfam" id="NF004359">
    <property type="entry name" value="PRK05738.1-3"/>
    <property type="match status" value="1"/>
</dbReference>
<dbReference type="InterPro" id="IPR013025">
    <property type="entry name" value="Ribosomal_uL23-like"/>
</dbReference>